<evidence type="ECO:0000256" key="8">
    <source>
        <dbReference type="ARBA" id="ARBA00022737"/>
    </source>
</evidence>
<sequence length="218" mass="22442">MFTGIISELGTVRDVELLPASDAARLVLHAPTSAQDLDLGASLAVNGTCLTAASVDGETVTVDVMGETLRRTTTGALAPGDTVNLERCVPAGGRLDGHIVQGHVDATGRIVQTEDLGGWRRVRIQMPVDCAPLIAEKGSIAVDGVSLTVTAVSAPQDPAPWFEVGLIPETLHRTRWGGVSTGAQVNLEVDVIARYTARLAAFTSSPAASPAAAVEAGA</sequence>
<dbReference type="CDD" id="cd00402">
    <property type="entry name" value="Riboflavin_synthase_like"/>
    <property type="match status" value="1"/>
</dbReference>
<comment type="pathway">
    <text evidence="3">Cofactor biosynthesis; riboflavin biosynthesis; riboflavin from 2-hydroxy-3-oxobutyl phosphate and 5-amino-6-(D-ribitylamino)uracil: step 2/2.</text>
</comment>
<protein>
    <recommendedName>
        <fullName evidence="5 9">Riboflavin synthase</fullName>
        <ecNumber evidence="4 9">2.5.1.9</ecNumber>
    </recommendedName>
</protein>
<evidence type="ECO:0000256" key="3">
    <source>
        <dbReference type="ARBA" id="ARBA00004887"/>
    </source>
</evidence>
<dbReference type="EC" id="2.5.1.9" evidence="4 9"/>
<evidence type="ECO:0000256" key="10">
    <source>
        <dbReference type="PROSITE-ProRule" id="PRU00524"/>
    </source>
</evidence>
<name>A0A1I7MFV1_9MICC</name>
<keyword evidence="7" id="KW-0808">Transferase</keyword>
<dbReference type="InterPro" id="IPR026017">
    <property type="entry name" value="Lumazine-bd_dom"/>
</dbReference>
<feature type="domain" description="Lumazine-binding" evidence="11">
    <location>
        <begin position="1"/>
        <end position="98"/>
    </location>
</feature>
<dbReference type="GO" id="GO:0004746">
    <property type="term" value="F:riboflavin synthase activity"/>
    <property type="evidence" value="ECO:0007669"/>
    <property type="project" value="UniProtKB-UniRule"/>
</dbReference>
<dbReference type="STRING" id="574650.SAMN04487966_1029"/>
<evidence type="ECO:0000256" key="4">
    <source>
        <dbReference type="ARBA" id="ARBA00012827"/>
    </source>
</evidence>
<dbReference type="InterPro" id="IPR023366">
    <property type="entry name" value="ATP_synth_asu-like_sf"/>
</dbReference>
<dbReference type="InterPro" id="IPR001783">
    <property type="entry name" value="Lumazine-bd"/>
</dbReference>
<evidence type="ECO:0000256" key="1">
    <source>
        <dbReference type="ARBA" id="ARBA00000968"/>
    </source>
</evidence>
<feature type="repeat" description="Lumazine-binding" evidence="10">
    <location>
        <begin position="1"/>
        <end position="98"/>
    </location>
</feature>
<dbReference type="Pfam" id="PF00677">
    <property type="entry name" value="Lum_binding"/>
    <property type="match status" value="2"/>
</dbReference>
<dbReference type="NCBIfam" id="TIGR00187">
    <property type="entry name" value="ribE"/>
    <property type="match status" value="1"/>
</dbReference>
<dbReference type="NCBIfam" id="NF006767">
    <property type="entry name" value="PRK09289.1"/>
    <property type="match status" value="1"/>
</dbReference>
<evidence type="ECO:0000256" key="6">
    <source>
        <dbReference type="ARBA" id="ARBA00022619"/>
    </source>
</evidence>
<feature type="domain" description="Lumazine-binding" evidence="11">
    <location>
        <begin position="99"/>
        <end position="200"/>
    </location>
</feature>
<dbReference type="InterPro" id="IPR017938">
    <property type="entry name" value="Riboflavin_synthase-like_b-brl"/>
</dbReference>
<dbReference type="Proteomes" id="UP000198881">
    <property type="component" value="Unassembled WGS sequence"/>
</dbReference>
<dbReference type="PANTHER" id="PTHR21098:SF12">
    <property type="entry name" value="RIBOFLAVIN SYNTHASE"/>
    <property type="match status" value="1"/>
</dbReference>
<keyword evidence="6" id="KW-0686">Riboflavin biosynthesis</keyword>
<organism evidence="12 13">
    <name type="scientific">Micrococcus terreus</name>
    <dbReference type="NCBI Taxonomy" id="574650"/>
    <lineage>
        <taxon>Bacteria</taxon>
        <taxon>Bacillati</taxon>
        <taxon>Actinomycetota</taxon>
        <taxon>Actinomycetes</taxon>
        <taxon>Micrococcales</taxon>
        <taxon>Micrococcaceae</taxon>
        <taxon>Micrococcus</taxon>
    </lineage>
</organism>
<dbReference type="EMBL" id="FPCG01000002">
    <property type="protein sequence ID" value="SFV20778.1"/>
    <property type="molecule type" value="Genomic_DNA"/>
</dbReference>
<dbReference type="GO" id="GO:0009231">
    <property type="term" value="P:riboflavin biosynthetic process"/>
    <property type="evidence" value="ECO:0007669"/>
    <property type="project" value="UniProtKB-KW"/>
</dbReference>
<dbReference type="PANTHER" id="PTHR21098">
    <property type="entry name" value="RIBOFLAVIN SYNTHASE ALPHA CHAIN"/>
    <property type="match status" value="1"/>
</dbReference>
<comment type="function">
    <text evidence="2">Catalyzes the dismutation of two molecules of 6,7-dimethyl-8-ribityllumazine, resulting in the formation of riboflavin and 5-amino-6-(D-ribitylamino)uracil.</text>
</comment>
<dbReference type="AlphaFoldDB" id="A0A1I7MFV1"/>
<dbReference type="RefSeq" id="WP_091694022.1">
    <property type="nucleotide sequence ID" value="NZ_FPCG01000002.1"/>
</dbReference>
<dbReference type="Gene3D" id="2.40.30.20">
    <property type="match status" value="2"/>
</dbReference>
<feature type="repeat" description="Lumazine-binding" evidence="10">
    <location>
        <begin position="99"/>
        <end position="200"/>
    </location>
</feature>
<dbReference type="SUPFAM" id="SSF63380">
    <property type="entry name" value="Riboflavin synthase domain-like"/>
    <property type="match status" value="2"/>
</dbReference>
<reference evidence="12 13" key="1">
    <citation type="submission" date="2016-10" db="EMBL/GenBank/DDBJ databases">
        <authorList>
            <person name="de Groot N.N."/>
        </authorList>
    </citation>
    <scope>NUCLEOTIDE SEQUENCE [LARGE SCALE GENOMIC DNA]</scope>
    <source>
        <strain evidence="12 13">CGMCC 1.7054</strain>
    </source>
</reference>
<accession>A0A1I7MFV1</accession>
<evidence type="ECO:0000256" key="7">
    <source>
        <dbReference type="ARBA" id="ARBA00022679"/>
    </source>
</evidence>
<proteinExistence type="predicted"/>
<keyword evidence="13" id="KW-1185">Reference proteome</keyword>
<dbReference type="FunFam" id="2.40.30.20:FF:000003">
    <property type="entry name" value="Riboflavin synthase, alpha subunit"/>
    <property type="match status" value="1"/>
</dbReference>
<evidence type="ECO:0000313" key="12">
    <source>
        <dbReference type="EMBL" id="SFV20778.1"/>
    </source>
</evidence>
<dbReference type="PIRSF" id="PIRSF000498">
    <property type="entry name" value="Riboflavin_syn_A"/>
    <property type="match status" value="1"/>
</dbReference>
<dbReference type="OrthoDB" id="9788537at2"/>
<evidence type="ECO:0000256" key="9">
    <source>
        <dbReference type="NCBIfam" id="TIGR00187"/>
    </source>
</evidence>
<evidence type="ECO:0000256" key="2">
    <source>
        <dbReference type="ARBA" id="ARBA00002803"/>
    </source>
</evidence>
<evidence type="ECO:0000259" key="11">
    <source>
        <dbReference type="PROSITE" id="PS51177"/>
    </source>
</evidence>
<comment type="catalytic activity">
    <reaction evidence="1">
        <text>2 6,7-dimethyl-8-(1-D-ribityl)lumazine + H(+) = 5-amino-6-(D-ribitylamino)uracil + riboflavin</text>
        <dbReference type="Rhea" id="RHEA:20772"/>
        <dbReference type="ChEBI" id="CHEBI:15378"/>
        <dbReference type="ChEBI" id="CHEBI:15934"/>
        <dbReference type="ChEBI" id="CHEBI:57986"/>
        <dbReference type="ChEBI" id="CHEBI:58201"/>
        <dbReference type="EC" id="2.5.1.9"/>
    </reaction>
</comment>
<dbReference type="PROSITE" id="PS51177">
    <property type="entry name" value="LUMAZINE_BIND"/>
    <property type="match status" value="2"/>
</dbReference>
<keyword evidence="8" id="KW-0677">Repeat</keyword>
<evidence type="ECO:0000256" key="5">
    <source>
        <dbReference type="ARBA" id="ARBA00013950"/>
    </source>
</evidence>
<gene>
    <name evidence="12" type="ORF">SAMN04487966_1029</name>
</gene>
<evidence type="ECO:0000313" key="13">
    <source>
        <dbReference type="Proteomes" id="UP000198881"/>
    </source>
</evidence>